<proteinExistence type="predicted"/>
<accession>A0A378N1B7</accession>
<dbReference type="InterPro" id="IPR009350">
    <property type="entry name" value="Phage_tail_T"/>
</dbReference>
<keyword evidence="1" id="KW-1133">Transmembrane helix</keyword>
<feature type="transmembrane region" description="Helical" evidence="1">
    <location>
        <begin position="105"/>
        <end position="125"/>
    </location>
</feature>
<gene>
    <name evidence="3" type="ORF">NCTC10638_00887</name>
</gene>
<evidence type="ECO:0000256" key="1">
    <source>
        <dbReference type="SAM" id="Phobius"/>
    </source>
</evidence>
<sequence>MPERHFAEYQLFYQEQPFGLWREDYRTAQLAHLTAMINRDPKGKALNLQNLCRFLIGVRMWRKWKIMVWQIIWRKGKENSLKFLALGYIFPQREGGSMFEALDRFMINTIKIAIIVFLVACIFISMPNWWIASILVLFPTAYLLDKYWWRNTEMYRRKMDKLVKEMKNNRQI</sequence>
<dbReference type="Proteomes" id="UP000254802">
    <property type="component" value="Unassembled WGS sequence"/>
</dbReference>
<evidence type="ECO:0000313" key="3">
    <source>
        <dbReference type="EMBL" id="STY59708.1"/>
    </source>
</evidence>
<dbReference type="AlphaFoldDB" id="A0A378N1B7"/>
<feature type="transmembrane region" description="Helical" evidence="1">
    <location>
        <begin position="131"/>
        <end position="149"/>
    </location>
</feature>
<protein>
    <recommendedName>
        <fullName evidence="2">Minor tail T domain-containing protein</fullName>
    </recommendedName>
</protein>
<feature type="domain" description="Minor tail T" evidence="2">
    <location>
        <begin position="3"/>
        <end position="41"/>
    </location>
</feature>
<name>A0A378N1B7_MANHA</name>
<dbReference type="Pfam" id="PF06223">
    <property type="entry name" value="Phage_tail_T"/>
    <property type="match status" value="1"/>
</dbReference>
<dbReference type="EMBL" id="UGPN01000002">
    <property type="protein sequence ID" value="STY59708.1"/>
    <property type="molecule type" value="Genomic_DNA"/>
</dbReference>
<reference evidence="3 4" key="1">
    <citation type="submission" date="2018-06" db="EMBL/GenBank/DDBJ databases">
        <authorList>
            <consortium name="Pathogen Informatics"/>
            <person name="Doyle S."/>
        </authorList>
    </citation>
    <scope>NUCLEOTIDE SEQUENCE [LARGE SCALE GENOMIC DNA]</scope>
    <source>
        <strain evidence="3 4">NCTC10638</strain>
    </source>
</reference>
<evidence type="ECO:0000259" key="2">
    <source>
        <dbReference type="Pfam" id="PF06223"/>
    </source>
</evidence>
<organism evidence="3 4">
    <name type="scientific">Mannheimia haemolytica</name>
    <name type="common">Pasteurella haemolytica</name>
    <dbReference type="NCBI Taxonomy" id="75985"/>
    <lineage>
        <taxon>Bacteria</taxon>
        <taxon>Pseudomonadati</taxon>
        <taxon>Pseudomonadota</taxon>
        <taxon>Gammaproteobacteria</taxon>
        <taxon>Pasteurellales</taxon>
        <taxon>Pasteurellaceae</taxon>
        <taxon>Mannheimia</taxon>
    </lineage>
</organism>
<keyword evidence="1" id="KW-0812">Transmembrane</keyword>
<dbReference type="STRING" id="75985.WC39_05980"/>
<keyword evidence="1" id="KW-0472">Membrane</keyword>
<evidence type="ECO:0000313" key="4">
    <source>
        <dbReference type="Proteomes" id="UP000254802"/>
    </source>
</evidence>